<feature type="transmembrane region" description="Helical" evidence="1">
    <location>
        <begin position="26"/>
        <end position="45"/>
    </location>
</feature>
<dbReference type="Proteomes" id="UP000289691">
    <property type="component" value="Unassembled WGS sequence"/>
</dbReference>
<proteinExistence type="predicted"/>
<keyword evidence="3" id="KW-1185">Reference proteome</keyword>
<gene>
    <name evidence="2" type="ORF">EAF64_20255</name>
</gene>
<dbReference type="EMBL" id="RDFA01000011">
    <property type="protein sequence ID" value="RXK46252.1"/>
    <property type="molecule type" value="Genomic_DNA"/>
</dbReference>
<protein>
    <submittedName>
        <fullName evidence="2">Uncharacterized protein</fullName>
    </submittedName>
</protein>
<evidence type="ECO:0000313" key="3">
    <source>
        <dbReference type="Proteomes" id="UP000289691"/>
    </source>
</evidence>
<reference evidence="2 3" key="1">
    <citation type="submission" date="2019-01" db="EMBL/GenBank/DDBJ databases">
        <title>Halorientalis sp. F13-25 a new haloarchaeum isolated from hypersaline water.</title>
        <authorList>
            <person name="Ana D.-V."/>
            <person name="Cristina S.-P."/>
            <person name="Antonio V."/>
        </authorList>
    </citation>
    <scope>NUCLEOTIDE SEQUENCE [LARGE SCALE GENOMIC DNA]</scope>
    <source>
        <strain evidence="2 3">F13-25</strain>
    </source>
</reference>
<keyword evidence="1" id="KW-1133">Transmembrane helix</keyword>
<accession>A0A498KWZ1</accession>
<dbReference type="Pfam" id="PF26262">
    <property type="entry name" value="DUF8066"/>
    <property type="match status" value="1"/>
</dbReference>
<keyword evidence="1" id="KW-0472">Membrane</keyword>
<dbReference type="RefSeq" id="WP_129070795.1">
    <property type="nucleotide sequence ID" value="NZ_RDFA01000011.1"/>
</dbReference>
<name>A0A498KWZ1_9EURY</name>
<comment type="caution">
    <text evidence="2">The sequence shown here is derived from an EMBL/GenBank/DDBJ whole genome shotgun (WGS) entry which is preliminary data.</text>
</comment>
<dbReference type="InterPro" id="IPR058379">
    <property type="entry name" value="DUF8066"/>
</dbReference>
<dbReference type="OrthoDB" id="241878at2157"/>
<dbReference type="AlphaFoldDB" id="A0A498KWZ1"/>
<keyword evidence="1" id="KW-0812">Transmembrane</keyword>
<sequence length="79" mass="8713">MVVVALVVLYSLLVVQRPLLGALVASWVLGLYVAWRFVSWFVAAYHRRTVAMESMADSLEPLAEQEGASPTFDGGDETR</sequence>
<organism evidence="2 3">
    <name type="scientific">Halorientalis pallida</name>
    <dbReference type="NCBI Taxonomy" id="2479928"/>
    <lineage>
        <taxon>Archaea</taxon>
        <taxon>Methanobacteriati</taxon>
        <taxon>Methanobacteriota</taxon>
        <taxon>Stenosarchaea group</taxon>
        <taxon>Halobacteria</taxon>
        <taxon>Halobacteriales</taxon>
        <taxon>Haloarculaceae</taxon>
        <taxon>Halorientalis</taxon>
    </lineage>
</organism>
<evidence type="ECO:0000256" key="1">
    <source>
        <dbReference type="SAM" id="Phobius"/>
    </source>
</evidence>
<evidence type="ECO:0000313" key="2">
    <source>
        <dbReference type="EMBL" id="RXK46252.1"/>
    </source>
</evidence>